<feature type="coiled-coil region" evidence="1">
    <location>
        <begin position="732"/>
        <end position="973"/>
    </location>
</feature>
<dbReference type="Proteomes" id="UP000774000">
    <property type="component" value="Unassembled WGS sequence"/>
</dbReference>
<dbReference type="RefSeq" id="WP_204703089.1">
    <property type="nucleotide sequence ID" value="NZ_JAFBDQ010000025.1"/>
</dbReference>
<dbReference type="EMBL" id="JAFBDQ010000025">
    <property type="protein sequence ID" value="MBM7558090.1"/>
    <property type="molecule type" value="Genomic_DNA"/>
</dbReference>
<comment type="caution">
    <text evidence="2">The sequence shown here is derived from an EMBL/GenBank/DDBJ whole genome shotgun (WGS) entry which is preliminary data.</text>
</comment>
<sequence length="996" mass="117748">MPQIKRVRVANIKYDHNKKQIPDITFDLDNENTIFLLANGGGKSLLVQLIIQTVLPNQKMGKRKIADLFESANYTGHVAVEWSLDSEGEEDHLLCTGFCFTEGQGSSSLDYYNYVIDYTASDEFDIQSLPLIKDEDLFSNREPIRFQRLKDWLHDLERQRVEVFDTNYKYQNKLQQYGILAQEWKSIAKTNAAEGGVDDFFARSKNTTQLLNNLLIPQIREVLFSTHEEDQLFAAFDKHRNKLLRMPQIKANIKQFESITNQAEDLIDDVEELDELQDKVEAQQLRLARLGKRFKANQRAAENKLESLNKKQEELQKEKEKLQWQQKSYQIFVKKLQEAAIEKKKEEQEQQLNSLIEQQEELEQTKRQLQALKLYNKAQAEQEQLQKHEYSLEILNDEAPELREKLEAVRRSLARAWQLKEQELAAAEDDKQEVISELEDKLKELTAEIKTKLDKKEQLISRQTTLENWLDNLNRQQEKLEQELEVNNLSEPGDVLNDKEEQLSATEKKLAETRDKITDLETKQEEISDKKVILKQQETETKAELEKITENLERFRDKEEELTNLLVRKGKHWSDLLAQQDQVVSFVRDELAAIRKAKSNRAAEISNLEEKLALVGDKDYYIPHHMLVKVQEALEEKNIYTVLGSEWLAQQDEQVIDKESYLKQYPLLPYAILVEERQLSKVKRHLKRLDLEADFPVVLLIRDNLNLAGDEASSHPSVMFYQPEAAELFISEESFQQFKDNLETEIEEQKEKLTDLKKDEEFYFELKNKVSSFYQQYQPEEIEELKQRKRDLKEKQKKIAGQLTDLEEEKTVVKEKIKQRQQEVTSLQQQINKLEQQLNKLAAFQEQFAVATEKEAKLKEVKDKLAKRRQQLESLQEDKDKLTTQRMEQQQQLKEIYQQQEEHEVEYEEYNLADVEAAKEVAQSYQELKNRWQGLKEQLNQKQSKREEIEELISNYRSNYRERKERINELEVSWEWLADHQRQVSKQEIKDVQENY</sequence>
<keyword evidence="3" id="KW-1185">Reference proteome</keyword>
<evidence type="ECO:0000313" key="2">
    <source>
        <dbReference type="EMBL" id="MBM7558090.1"/>
    </source>
</evidence>
<keyword evidence="1" id="KW-0175">Coiled coil</keyword>
<proteinExistence type="predicted"/>
<reference evidence="2" key="1">
    <citation type="submission" date="2021-01" db="EMBL/GenBank/DDBJ databases">
        <title>Genomic Encyclopedia of Type Strains, Phase IV (KMG-IV): sequencing the most valuable type-strain genomes for metagenomic binning, comparative biology and taxonomic classification.</title>
        <authorList>
            <person name="Goeker M."/>
        </authorList>
    </citation>
    <scope>NUCLEOTIDE SEQUENCE</scope>
    <source>
        <strain evidence="2">DSM 23230</strain>
    </source>
</reference>
<accession>A0A938XZC4</accession>
<gene>
    <name evidence="2" type="ORF">JOC47_002960</name>
</gene>
<organism evidence="2 3">
    <name type="scientific">Halanaerobacter jeridensis</name>
    <dbReference type="NCBI Taxonomy" id="706427"/>
    <lineage>
        <taxon>Bacteria</taxon>
        <taxon>Bacillati</taxon>
        <taxon>Bacillota</taxon>
        <taxon>Clostridia</taxon>
        <taxon>Halanaerobiales</taxon>
        <taxon>Halobacteroidaceae</taxon>
        <taxon>Halanaerobacter</taxon>
    </lineage>
</organism>
<name>A0A938XZC4_9FIRM</name>
<evidence type="ECO:0000313" key="3">
    <source>
        <dbReference type="Proteomes" id="UP000774000"/>
    </source>
</evidence>
<feature type="coiled-coil region" evidence="1">
    <location>
        <begin position="253"/>
        <end position="565"/>
    </location>
</feature>
<dbReference type="AlphaFoldDB" id="A0A938XZC4"/>
<evidence type="ECO:0000256" key="1">
    <source>
        <dbReference type="SAM" id="Coils"/>
    </source>
</evidence>
<protein>
    <submittedName>
        <fullName evidence="2">Chromosome segregation ATPase</fullName>
    </submittedName>
</protein>